<dbReference type="InterPro" id="IPR036909">
    <property type="entry name" value="Cyt_c-like_dom_sf"/>
</dbReference>
<dbReference type="Gene3D" id="1.10.760.10">
    <property type="entry name" value="Cytochrome c-like domain"/>
    <property type="match status" value="1"/>
</dbReference>
<keyword evidence="3 4" id="KW-0408">Iron</keyword>
<comment type="caution">
    <text evidence="6">The sequence shown here is derived from an EMBL/GenBank/DDBJ whole genome shotgun (WGS) entry which is preliminary data.</text>
</comment>
<dbReference type="SUPFAM" id="SSF46626">
    <property type="entry name" value="Cytochrome c"/>
    <property type="match status" value="1"/>
</dbReference>
<dbReference type="RefSeq" id="WP_379539861.1">
    <property type="nucleotide sequence ID" value="NZ_JBHSDR010000008.1"/>
</dbReference>
<protein>
    <submittedName>
        <fullName evidence="6">C-type cytochrome</fullName>
    </submittedName>
</protein>
<organism evidence="6 7">
    <name type="scientific">Novosphingobium tardum</name>
    <dbReference type="NCBI Taxonomy" id="1538021"/>
    <lineage>
        <taxon>Bacteria</taxon>
        <taxon>Pseudomonadati</taxon>
        <taxon>Pseudomonadota</taxon>
        <taxon>Alphaproteobacteria</taxon>
        <taxon>Sphingomonadales</taxon>
        <taxon>Sphingomonadaceae</taxon>
        <taxon>Novosphingobium</taxon>
    </lineage>
</organism>
<evidence type="ECO:0000313" key="6">
    <source>
        <dbReference type="EMBL" id="MFC4296308.1"/>
    </source>
</evidence>
<proteinExistence type="predicted"/>
<dbReference type="EMBL" id="JBHSDR010000008">
    <property type="protein sequence ID" value="MFC4296308.1"/>
    <property type="molecule type" value="Genomic_DNA"/>
</dbReference>
<sequence length="110" mass="11589">MIALLLLGSLGCCSAPAPDRALAKAVIARNCSGCHEVRGVSQAVGRVGPSLSRIGSQQVIAGRLPNSRRNLMRWVAHAQSIEPGGVMPDIPLSRRQAAAVADYLYSLDAR</sequence>
<evidence type="ECO:0000313" key="7">
    <source>
        <dbReference type="Proteomes" id="UP001595828"/>
    </source>
</evidence>
<keyword evidence="1 4" id="KW-0349">Heme</keyword>
<dbReference type="Pfam" id="PF00034">
    <property type="entry name" value="Cytochrom_C"/>
    <property type="match status" value="1"/>
</dbReference>
<dbReference type="PROSITE" id="PS51007">
    <property type="entry name" value="CYTC"/>
    <property type="match status" value="1"/>
</dbReference>
<keyword evidence="2 4" id="KW-0479">Metal-binding</keyword>
<dbReference type="Proteomes" id="UP001595828">
    <property type="component" value="Unassembled WGS sequence"/>
</dbReference>
<feature type="domain" description="Cytochrome c" evidence="5">
    <location>
        <begin position="18"/>
        <end position="108"/>
    </location>
</feature>
<keyword evidence="7" id="KW-1185">Reference proteome</keyword>
<evidence type="ECO:0000256" key="4">
    <source>
        <dbReference type="PROSITE-ProRule" id="PRU00433"/>
    </source>
</evidence>
<gene>
    <name evidence="6" type="ORF">ACFO0A_14720</name>
</gene>
<evidence type="ECO:0000256" key="1">
    <source>
        <dbReference type="ARBA" id="ARBA00022617"/>
    </source>
</evidence>
<evidence type="ECO:0000259" key="5">
    <source>
        <dbReference type="PROSITE" id="PS51007"/>
    </source>
</evidence>
<reference evidence="7" key="1">
    <citation type="journal article" date="2019" name="Int. J. Syst. Evol. Microbiol.">
        <title>The Global Catalogue of Microorganisms (GCM) 10K type strain sequencing project: providing services to taxonomists for standard genome sequencing and annotation.</title>
        <authorList>
            <consortium name="The Broad Institute Genomics Platform"/>
            <consortium name="The Broad Institute Genome Sequencing Center for Infectious Disease"/>
            <person name="Wu L."/>
            <person name="Ma J."/>
        </authorList>
    </citation>
    <scope>NUCLEOTIDE SEQUENCE [LARGE SCALE GENOMIC DNA]</scope>
    <source>
        <strain evidence="7">CGMCC 1.12989</strain>
    </source>
</reference>
<evidence type="ECO:0000256" key="2">
    <source>
        <dbReference type="ARBA" id="ARBA00022723"/>
    </source>
</evidence>
<accession>A0ABV8RT23</accession>
<name>A0ABV8RT23_9SPHN</name>
<dbReference type="InterPro" id="IPR009056">
    <property type="entry name" value="Cyt_c-like_dom"/>
</dbReference>
<evidence type="ECO:0000256" key="3">
    <source>
        <dbReference type="ARBA" id="ARBA00023004"/>
    </source>
</evidence>